<gene>
    <name evidence="2" type="ORF">SAMN04488519_102324</name>
</gene>
<accession>A0A1I5CMW1</accession>
<reference evidence="3" key="1">
    <citation type="submission" date="2016-10" db="EMBL/GenBank/DDBJ databases">
        <authorList>
            <person name="Varghese N."/>
            <person name="Submissions S."/>
        </authorList>
    </citation>
    <scope>NUCLEOTIDE SEQUENCE [LARGE SCALE GENOMIC DNA]</scope>
    <source>
        <strain evidence="3">DSM 15282</strain>
    </source>
</reference>
<dbReference type="AlphaFoldDB" id="A0A1I5CMW1"/>
<evidence type="ECO:0000313" key="2">
    <source>
        <dbReference type="EMBL" id="SFN88243.1"/>
    </source>
</evidence>
<evidence type="ECO:0000256" key="1">
    <source>
        <dbReference type="SAM" id="SignalP"/>
    </source>
</evidence>
<keyword evidence="3" id="KW-1185">Reference proteome</keyword>
<proteinExistence type="predicted"/>
<protein>
    <submittedName>
        <fullName evidence="2">Uncharacterized protein</fullName>
    </submittedName>
</protein>
<dbReference type="STRING" id="226506.SAMN04488519_102324"/>
<name>A0A1I5CMW1_9BACT</name>
<feature type="chain" id="PRO_5011510448" evidence="1">
    <location>
        <begin position="22"/>
        <end position="250"/>
    </location>
</feature>
<keyword evidence="1" id="KW-0732">Signal</keyword>
<feature type="signal peptide" evidence="1">
    <location>
        <begin position="1"/>
        <end position="21"/>
    </location>
</feature>
<evidence type="ECO:0000313" key="3">
    <source>
        <dbReference type="Proteomes" id="UP000199564"/>
    </source>
</evidence>
<organism evidence="2 3">
    <name type="scientific">Algoriphagus ornithinivorans</name>
    <dbReference type="NCBI Taxonomy" id="226506"/>
    <lineage>
        <taxon>Bacteria</taxon>
        <taxon>Pseudomonadati</taxon>
        <taxon>Bacteroidota</taxon>
        <taxon>Cytophagia</taxon>
        <taxon>Cytophagales</taxon>
        <taxon>Cyclobacteriaceae</taxon>
        <taxon>Algoriphagus</taxon>
    </lineage>
</organism>
<dbReference type="PROSITE" id="PS51257">
    <property type="entry name" value="PROKAR_LIPOPROTEIN"/>
    <property type="match status" value="1"/>
</dbReference>
<sequence length="250" mass="26244">MKFKAFSFIILVAGISFFSSCDGNSENPIEQQQSNPVPQPGDADGVMAAIKAKSNTPSGTPSVPGMPDILLDVASANFYSTSGGGSLVNVGEVILNDFKLQNISGNTYINNFTDITLGINSGQANGWKVAGANGFDGFTYTTTKVMPGVVKFASNQSETISISSSVTLSIQSVPSGVDNILWVISDGTKVVTKESRATSITFSASELSGMKTTSQGIIQVAAYNSESRTIGGKKIYFINETVDSKFVSLN</sequence>
<dbReference type="Proteomes" id="UP000199564">
    <property type="component" value="Unassembled WGS sequence"/>
</dbReference>
<dbReference type="EMBL" id="FOVW01000002">
    <property type="protein sequence ID" value="SFN88243.1"/>
    <property type="molecule type" value="Genomic_DNA"/>
</dbReference>
<dbReference type="RefSeq" id="WP_091650568.1">
    <property type="nucleotide sequence ID" value="NZ_FOVW01000002.1"/>
</dbReference>